<comment type="caution">
    <text evidence="1">The sequence shown here is derived from an EMBL/GenBank/DDBJ whole genome shotgun (WGS) entry which is preliminary data.</text>
</comment>
<proteinExistence type="predicted"/>
<organism evidence="1 2">
    <name type="scientific">Kistimonas scapharcae</name>
    <dbReference type="NCBI Taxonomy" id="1036133"/>
    <lineage>
        <taxon>Bacteria</taxon>
        <taxon>Pseudomonadati</taxon>
        <taxon>Pseudomonadota</taxon>
        <taxon>Gammaproteobacteria</taxon>
        <taxon>Oceanospirillales</taxon>
        <taxon>Endozoicomonadaceae</taxon>
        <taxon>Kistimonas</taxon>
    </lineage>
</organism>
<gene>
    <name evidence="1" type="ORF">GCM10023116_20230</name>
</gene>
<name>A0ABP8V0J7_9GAMM</name>
<dbReference type="Proteomes" id="UP001500604">
    <property type="component" value="Unassembled WGS sequence"/>
</dbReference>
<reference evidence="2" key="1">
    <citation type="journal article" date="2019" name="Int. J. Syst. Evol. Microbiol.">
        <title>The Global Catalogue of Microorganisms (GCM) 10K type strain sequencing project: providing services to taxonomists for standard genome sequencing and annotation.</title>
        <authorList>
            <consortium name="The Broad Institute Genomics Platform"/>
            <consortium name="The Broad Institute Genome Sequencing Center for Infectious Disease"/>
            <person name="Wu L."/>
            <person name="Ma J."/>
        </authorList>
    </citation>
    <scope>NUCLEOTIDE SEQUENCE [LARGE SCALE GENOMIC DNA]</scope>
    <source>
        <strain evidence="2">JCM 17805</strain>
    </source>
</reference>
<keyword evidence="2" id="KW-1185">Reference proteome</keyword>
<accession>A0ABP8V0J7</accession>
<dbReference type="RefSeq" id="WP_345195724.1">
    <property type="nucleotide sequence ID" value="NZ_BAABFL010000289.1"/>
</dbReference>
<evidence type="ECO:0000313" key="1">
    <source>
        <dbReference type="EMBL" id="GAA4649743.1"/>
    </source>
</evidence>
<dbReference type="EMBL" id="BAABFL010000289">
    <property type="protein sequence ID" value="GAA4649743.1"/>
    <property type="molecule type" value="Genomic_DNA"/>
</dbReference>
<sequence length="65" mass="7172">MSIPHALLAGLKYAITSIITKITTGPMLRWFLLYAAELIVKSTKTPHDDVLFKKVKEAVDGTAQD</sequence>
<protein>
    <submittedName>
        <fullName evidence="1">Uncharacterized protein</fullName>
    </submittedName>
</protein>
<evidence type="ECO:0000313" key="2">
    <source>
        <dbReference type="Proteomes" id="UP001500604"/>
    </source>
</evidence>